<evidence type="ECO:0008006" key="4">
    <source>
        <dbReference type="Google" id="ProtNLM"/>
    </source>
</evidence>
<name>A0A9X2L5S3_9BACT</name>
<feature type="transmembrane region" description="Helical" evidence="1">
    <location>
        <begin position="12"/>
        <end position="30"/>
    </location>
</feature>
<dbReference type="AlphaFoldDB" id="A0A9X2L5S3"/>
<organism evidence="2 3">
    <name type="scientific">Gracilimonas sediminicola</name>
    <dbReference type="NCBI Taxonomy" id="2952158"/>
    <lineage>
        <taxon>Bacteria</taxon>
        <taxon>Pseudomonadati</taxon>
        <taxon>Balneolota</taxon>
        <taxon>Balneolia</taxon>
        <taxon>Balneolales</taxon>
        <taxon>Balneolaceae</taxon>
        <taxon>Gracilimonas</taxon>
    </lineage>
</organism>
<keyword evidence="1" id="KW-1133">Transmembrane helix</keyword>
<proteinExistence type="predicted"/>
<dbReference type="EMBL" id="JANDBC010000003">
    <property type="protein sequence ID" value="MCP9292762.1"/>
    <property type="molecule type" value="Genomic_DNA"/>
</dbReference>
<keyword evidence="1" id="KW-0472">Membrane</keyword>
<evidence type="ECO:0000256" key="1">
    <source>
        <dbReference type="SAM" id="Phobius"/>
    </source>
</evidence>
<dbReference type="RefSeq" id="WP_255135660.1">
    <property type="nucleotide sequence ID" value="NZ_JANDBC010000003.1"/>
</dbReference>
<dbReference type="Proteomes" id="UP001139125">
    <property type="component" value="Unassembled WGS sequence"/>
</dbReference>
<dbReference type="PANTHER" id="PTHR37947:SF1">
    <property type="entry name" value="BLL2462 PROTEIN"/>
    <property type="match status" value="1"/>
</dbReference>
<evidence type="ECO:0000313" key="3">
    <source>
        <dbReference type="Proteomes" id="UP001139125"/>
    </source>
</evidence>
<reference evidence="2" key="1">
    <citation type="submission" date="2022-06" db="EMBL/GenBank/DDBJ databases">
        <title>Gracilimonas sp. CAU 1638 isolated from sea sediment.</title>
        <authorList>
            <person name="Kim W."/>
        </authorList>
    </citation>
    <scope>NUCLEOTIDE SEQUENCE</scope>
    <source>
        <strain evidence="2">CAU 1638</strain>
    </source>
</reference>
<feature type="transmembrane region" description="Helical" evidence="1">
    <location>
        <begin position="42"/>
        <end position="65"/>
    </location>
</feature>
<comment type="caution">
    <text evidence="2">The sequence shown here is derived from an EMBL/GenBank/DDBJ whole genome shotgun (WGS) entry which is preliminary data.</text>
</comment>
<accession>A0A9X2L5S3</accession>
<evidence type="ECO:0000313" key="2">
    <source>
        <dbReference type="EMBL" id="MCP9292762.1"/>
    </source>
</evidence>
<protein>
    <recommendedName>
        <fullName evidence="4">VWA domain-containing protein</fullName>
    </recommendedName>
</protein>
<gene>
    <name evidence="2" type="ORF">NM125_14325</name>
</gene>
<dbReference type="PANTHER" id="PTHR37947">
    <property type="entry name" value="BLL2462 PROTEIN"/>
    <property type="match status" value="1"/>
</dbReference>
<sequence length="698" mass="77890">MDFQGFQHILPPAVIILLSIALVVLAWASYRKFSSIPSIGRWALICLRGSALLIVLLLLLNPYFYSSRQVDVKPSIAVFLDNSESIGITKGEYEGLSSYDQLLNTLNFDAIPDVEFRFFAIGDQVSEFDPDSLNASKTQTNLAEPIKSILEMEEQVQAALIISDGIITFGRNPSINAANSSIPLYTIAVGDTSSVRDVSISNVLTNTTGYTNTNHIIEAEISQSGFANNTLIVSLLSGDEVLNEQQVSFDTDNQVKQVQFELELTEEGLKQYEISATPLPDEWTESNNSRLFTIDVLDSKVKILHAAFQIHPDVKAIRSVINEDENNDLLTLTWLGGNRYVEDMPEEDEFNLIIVHGTPPSGLNLSFLNTITDTPTIFFELNSRSDLGYEDIETLRLLDPQNNRVAQVRLNQILDQDEQPILELPEINLNDTPSLYSVLRSETSDLQSTALYSINFDGINTESPAIAVLEQGNIRRSHVLPWGWYKWIQSTNSMEREYASTLIANLVSWTSSDPDNRKLRIAPAKKTFSTAEAPVINASLRNERGDPEAEGIIEVQLNSEAGTARSFNMESLGNGNYSLTLPRLSEGLYSYQATARKGEREIESQSGEFLVSNSSSELTNTLRDDALLKTIAANSGGRFFTYKEASAVWDSLRAANVLQTRTQTVENYTFPVRSFYWFAIVLLLLGSEWLLRKYYSLP</sequence>
<keyword evidence="3" id="KW-1185">Reference proteome</keyword>
<keyword evidence="1" id="KW-0812">Transmembrane</keyword>